<dbReference type="Pfam" id="PF01695">
    <property type="entry name" value="IstB_IS21"/>
    <property type="match status" value="1"/>
</dbReference>
<evidence type="ECO:0000259" key="1">
    <source>
        <dbReference type="Pfam" id="PF01695"/>
    </source>
</evidence>
<evidence type="ECO:0000313" key="2">
    <source>
        <dbReference type="EMBL" id="MCU6686589.1"/>
    </source>
</evidence>
<accession>A0ABT2RMF2</accession>
<dbReference type="InterPro" id="IPR002611">
    <property type="entry name" value="IstB_ATP-bd"/>
</dbReference>
<dbReference type="PANTHER" id="PTHR30050">
    <property type="entry name" value="CHROMOSOMAL REPLICATION INITIATOR PROTEIN DNAA"/>
    <property type="match status" value="1"/>
</dbReference>
<dbReference type="InterPro" id="IPR027417">
    <property type="entry name" value="P-loop_NTPase"/>
</dbReference>
<protein>
    <submittedName>
        <fullName evidence="2">ATP-binding protein</fullName>
    </submittedName>
</protein>
<sequence>MREENTMYLVKDGLKYCKVCGEPKEAYFPAGGFMGMKKHSRQCACDRKAYEEEQRYFKEKEHRELVSRNTRICFEESRMEEWTFENADMSDAVMNKAKNYVESWNKMKRNHIGLLLWEPVGTGKSYVSGCIANALLKQEVTVKMTNFNTIIDDIFPLADKTEYINALASYELLIIDDLGVERNSEYALGIVFSVIDRRIRSGRPLIVTTNLPLKELKNETMLEKKRIYDRILEMCTPIYVGGTSKREKIASMKMDKAKKMLEGAERRMNEDE</sequence>
<reference evidence="2 3" key="1">
    <citation type="journal article" date="2021" name="ISME Commun">
        <title>Automated analysis of genomic sequences facilitates high-throughput and comprehensive description of bacteria.</title>
        <authorList>
            <person name="Hitch T.C.A."/>
        </authorList>
    </citation>
    <scope>NUCLEOTIDE SEQUENCE [LARGE SCALE GENOMIC DNA]</scope>
    <source>
        <strain evidence="2 3">Sanger_03</strain>
    </source>
</reference>
<dbReference type="NCBIfam" id="NF005992">
    <property type="entry name" value="PRK08116.1"/>
    <property type="match status" value="1"/>
</dbReference>
<gene>
    <name evidence="2" type="ORF">OCV99_08515</name>
</gene>
<dbReference type="Proteomes" id="UP001652431">
    <property type="component" value="Unassembled WGS sequence"/>
</dbReference>
<name>A0ABT2RMF2_9FIRM</name>
<evidence type="ECO:0000313" key="3">
    <source>
        <dbReference type="Proteomes" id="UP001652431"/>
    </source>
</evidence>
<keyword evidence="2" id="KW-0547">Nucleotide-binding</keyword>
<organism evidence="2 3">
    <name type="scientific">Dorea acetigenes</name>
    <dbReference type="NCBI Taxonomy" id="2981787"/>
    <lineage>
        <taxon>Bacteria</taxon>
        <taxon>Bacillati</taxon>
        <taxon>Bacillota</taxon>
        <taxon>Clostridia</taxon>
        <taxon>Lachnospirales</taxon>
        <taxon>Lachnospiraceae</taxon>
        <taxon>Dorea</taxon>
    </lineage>
</organism>
<dbReference type="GO" id="GO:0005524">
    <property type="term" value="F:ATP binding"/>
    <property type="evidence" value="ECO:0007669"/>
    <property type="project" value="UniProtKB-KW"/>
</dbReference>
<dbReference type="PANTHER" id="PTHR30050:SF4">
    <property type="entry name" value="ATP-BINDING PROTEIN RV3427C IN INSERTION SEQUENCE-RELATED"/>
    <property type="match status" value="1"/>
</dbReference>
<feature type="domain" description="IstB-like ATP-binding" evidence="1">
    <location>
        <begin position="67"/>
        <end position="249"/>
    </location>
</feature>
<keyword evidence="2" id="KW-0067">ATP-binding</keyword>
<dbReference type="RefSeq" id="WP_158369737.1">
    <property type="nucleotide sequence ID" value="NZ_JAOQJU010000008.1"/>
</dbReference>
<comment type="caution">
    <text evidence="2">The sequence shown here is derived from an EMBL/GenBank/DDBJ whole genome shotgun (WGS) entry which is preliminary data.</text>
</comment>
<dbReference type="SUPFAM" id="SSF52540">
    <property type="entry name" value="P-loop containing nucleoside triphosphate hydrolases"/>
    <property type="match status" value="1"/>
</dbReference>
<dbReference type="Gene3D" id="3.40.50.300">
    <property type="entry name" value="P-loop containing nucleotide triphosphate hydrolases"/>
    <property type="match status" value="1"/>
</dbReference>
<dbReference type="EMBL" id="JAOQJU010000008">
    <property type="protein sequence ID" value="MCU6686589.1"/>
    <property type="molecule type" value="Genomic_DNA"/>
</dbReference>
<keyword evidence="3" id="KW-1185">Reference proteome</keyword>
<proteinExistence type="predicted"/>